<protein>
    <recommendedName>
        <fullName evidence="1">HNH nuclease domain-containing protein</fullName>
    </recommendedName>
</protein>
<dbReference type="SUPFAM" id="SSF54060">
    <property type="entry name" value="His-Me finger endonucleases"/>
    <property type="match status" value="1"/>
</dbReference>
<organism evidence="2 3">
    <name type="scientific">Bacillus thuringiensis serovar pingluonsis</name>
    <dbReference type="NCBI Taxonomy" id="180881"/>
    <lineage>
        <taxon>Bacteria</taxon>
        <taxon>Bacillati</taxon>
        <taxon>Bacillota</taxon>
        <taxon>Bacilli</taxon>
        <taxon>Bacillales</taxon>
        <taxon>Bacillaceae</taxon>
        <taxon>Bacillus</taxon>
        <taxon>Bacillus cereus group</taxon>
    </lineage>
</organism>
<evidence type="ECO:0000313" key="3">
    <source>
        <dbReference type="Proteomes" id="UP000195089"/>
    </source>
</evidence>
<evidence type="ECO:0000259" key="1">
    <source>
        <dbReference type="Pfam" id="PF13392"/>
    </source>
</evidence>
<dbReference type="AlphaFoldDB" id="A0A243AV83"/>
<feature type="domain" description="HNH nuclease" evidence="1">
    <location>
        <begin position="98"/>
        <end position="142"/>
    </location>
</feature>
<dbReference type="RefSeq" id="WP_088120976.1">
    <property type="nucleotide sequence ID" value="NZ_NFDL01000131.1"/>
</dbReference>
<evidence type="ECO:0000313" key="2">
    <source>
        <dbReference type="EMBL" id="OTY32721.1"/>
    </source>
</evidence>
<dbReference type="Proteomes" id="UP000195089">
    <property type="component" value="Unassembled WGS sequence"/>
</dbReference>
<name>A0A243AV83_BACTU</name>
<comment type="caution">
    <text evidence="2">The sequence shown here is derived from an EMBL/GenBank/DDBJ whole genome shotgun (WGS) entry which is preliminary data.</text>
</comment>
<dbReference type="Pfam" id="PF13392">
    <property type="entry name" value="HNH_3"/>
    <property type="match status" value="1"/>
</dbReference>
<dbReference type="Gene3D" id="3.90.75.20">
    <property type="match status" value="1"/>
</dbReference>
<gene>
    <name evidence="2" type="ORF">BK742_32365</name>
</gene>
<reference evidence="2 3" key="1">
    <citation type="submission" date="2016-10" db="EMBL/GenBank/DDBJ databases">
        <title>Comparative genomics of Bacillus thuringiensis reveals a path to pathogens against multiple invertebrate hosts.</title>
        <authorList>
            <person name="Zheng J."/>
            <person name="Gao Q."/>
            <person name="Liu H."/>
            <person name="Peng D."/>
            <person name="Ruan L."/>
            <person name="Sun M."/>
        </authorList>
    </citation>
    <scope>NUCLEOTIDE SEQUENCE [LARGE SCALE GENOMIC DNA]</scope>
    <source>
        <strain evidence="2">BGSC 4BX1</strain>
    </source>
</reference>
<dbReference type="InterPro" id="IPR044925">
    <property type="entry name" value="His-Me_finger_sf"/>
</dbReference>
<dbReference type="EMBL" id="NFDL01000131">
    <property type="protein sequence ID" value="OTY32721.1"/>
    <property type="molecule type" value="Genomic_DNA"/>
</dbReference>
<proteinExistence type="predicted"/>
<sequence>MITNIEGTLEVNEVKLQWSKFAEHQYTYITPEERIREYWFNHPVHKGLEVSSLGRVYRKRYNDARGQARGGRVLVPNNNGRGYLQVHYTENGKEKPLLVHRLVLETFGNRVDSNELEADHINATPSDNRHVNLQWLNRKDNLAKARKNGSKFGYWQLFSILTMREKDFTTKEIALRFYDLEDRESTDVRKATKKGVTVSDVEAILYRGAYTGIVSQVVRDYPHLRKVLKSKSLEMVE</sequence>
<accession>A0A243AV83</accession>
<dbReference type="InterPro" id="IPR003615">
    <property type="entry name" value="HNH_nuc"/>
</dbReference>